<reference evidence="2" key="1">
    <citation type="submission" date="2016-05" db="EMBL/GenBank/DDBJ databases">
        <authorList>
            <person name="Lavstsen T."/>
            <person name="Jespersen J.S."/>
        </authorList>
    </citation>
    <scope>NUCLEOTIDE SEQUENCE</scope>
    <source>
        <tissue evidence="2">Brain</tissue>
    </source>
</reference>
<dbReference type="EMBL" id="HADY01004421">
    <property type="protein sequence ID" value="SBP42906.1"/>
    <property type="molecule type" value="Transcribed_RNA"/>
</dbReference>
<evidence type="ECO:0000256" key="1">
    <source>
        <dbReference type="SAM" id="MobiDB-lite"/>
    </source>
</evidence>
<gene>
    <name evidence="2" type="primary">CR293502.1</name>
</gene>
<feature type="non-terminal residue" evidence="2">
    <location>
        <position position="1"/>
    </location>
</feature>
<feature type="region of interest" description="Disordered" evidence="1">
    <location>
        <begin position="32"/>
        <end position="52"/>
    </location>
</feature>
<proteinExistence type="predicted"/>
<protein>
    <submittedName>
        <fullName evidence="2">Uncharacterized protein</fullName>
    </submittedName>
</protein>
<reference evidence="2" key="2">
    <citation type="submission" date="2016-06" db="EMBL/GenBank/DDBJ databases">
        <title>The genome of a short-lived fish provides insights into sex chromosome evolution and the genetic control of aging.</title>
        <authorList>
            <person name="Reichwald K."/>
            <person name="Felder M."/>
            <person name="Petzold A."/>
            <person name="Koch P."/>
            <person name="Groth M."/>
            <person name="Platzer M."/>
        </authorList>
    </citation>
    <scope>NUCLEOTIDE SEQUENCE</scope>
    <source>
        <tissue evidence="2">Brain</tissue>
    </source>
</reference>
<dbReference type="AlphaFoldDB" id="A0A1A7ZKT0"/>
<feature type="non-terminal residue" evidence="2">
    <location>
        <position position="73"/>
    </location>
</feature>
<organism evidence="2">
    <name type="scientific">Nothobranchius furzeri</name>
    <name type="common">Turquoise killifish</name>
    <dbReference type="NCBI Taxonomy" id="105023"/>
    <lineage>
        <taxon>Eukaryota</taxon>
        <taxon>Metazoa</taxon>
        <taxon>Chordata</taxon>
        <taxon>Craniata</taxon>
        <taxon>Vertebrata</taxon>
        <taxon>Euteleostomi</taxon>
        <taxon>Actinopterygii</taxon>
        <taxon>Neopterygii</taxon>
        <taxon>Teleostei</taxon>
        <taxon>Neoteleostei</taxon>
        <taxon>Acanthomorphata</taxon>
        <taxon>Ovalentaria</taxon>
        <taxon>Atherinomorphae</taxon>
        <taxon>Cyprinodontiformes</taxon>
        <taxon>Nothobranchiidae</taxon>
        <taxon>Nothobranchius</taxon>
    </lineage>
</organism>
<accession>A0A1A7ZKT0</accession>
<sequence length="73" mass="7964">NQSALQLLNLYIKFETKCISIIKTPDVPPSGSSWKLGDMNPGKTIRGSRSISGAQRQSDITICNLTCQPLLLC</sequence>
<name>A0A1A7ZKT0_NOTFU</name>
<evidence type="ECO:0000313" key="2">
    <source>
        <dbReference type="EMBL" id="SBP42906.1"/>
    </source>
</evidence>